<dbReference type="Proteomes" id="UP001302676">
    <property type="component" value="Unassembled WGS sequence"/>
</dbReference>
<accession>A0AAN6UV10</accession>
<dbReference type="PANTHER" id="PTHR35043:SF7">
    <property type="entry name" value="TRANSCRIPTION FACTOR DOMAIN-CONTAINING PROTEIN"/>
    <property type="match status" value="1"/>
</dbReference>
<keyword evidence="2" id="KW-0732">Signal</keyword>
<evidence type="ECO:0000313" key="4">
    <source>
        <dbReference type="Proteomes" id="UP001302676"/>
    </source>
</evidence>
<feature type="non-terminal residue" evidence="3">
    <location>
        <position position="1"/>
    </location>
</feature>
<name>A0AAN6UV10_9PEZI</name>
<feature type="chain" id="PRO_5043011583" description="Wax synthase domain-containing protein" evidence="2">
    <location>
        <begin position="19"/>
        <end position="229"/>
    </location>
</feature>
<feature type="signal peptide" evidence="2">
    <location>
        <begin position="1"/>
        <end position="18"/>
    </location>
</feature>
<reference evidence="3" key="2">
    <citation type="submission" date="2023-05" db="EMBL/GenBank/DDBJ databases">
        <authorList>
            <consortium name="Lawrence Berkeley National Laboratory"/>
            <person name="Steindorff A."/>
            <person name="Hensen N."/>
            <person name="Bonometti L."/>
            <person name="Westerberg I."/>
            <person name="Brannstrom I.O."/>
            <person name="Guillou S."/>
            <person name="Cros-Aarteil S."/>
            <person name="Calhoun S."/>
            <person name="Haridas S."/>
            <person name="Kuo A."/>
            <person name="Mondo S."/>
            <person name="Pangilinan J."/>
            <person name="Riley R."/>
            <person name="Labutti K."/>
            <person name="Andreopoulos B."/>
            <person name="Lipzen A."/>
            <person name="Chen C."/>
            <person name="Yanf M."/>
            <person name="Daum C."/>
            <person name="Ng V."/>
            <person name="Clum A."/>
            <person name="Ohm R."/>
            <person name="Martin F."/>
            <person name="Silar P."/>
            <person name="Natvig D."/>
            <person name="Lalanne C."/>
            <person name="Gautier V."/>
            <person name="Ament-Velasquez S.L."/>
            <person name="Kruys A."/>
            <person name="Hutchinson M.I."/>
            <person name="Powell A.J."/>
            <person name="Barry K."/>
            <person name="Miller A.N."/>
            <person name="Grigoriev I.V."/>
            <person name="Debuchy R."/>
            <person name="Gladieux P."/>
            <person name="Thoren M.H."/>
            <person name="Johannesson H."/>
        </authorList>
    </citation>
    <scope>NUCLEOTIDE SEQUENCE</scope>
    <source>
        <strain evidence="3">CBS 141.50</strain>
    </source>
</reference>
<feature type="transmembrane region" description="Helical" evidence="1">
    <location>
        <begin position="191"/>
        <end position="209"/>
    </location>
</feature>
<gene>
    <name evidence="3" type="ORF">C8A04DRAFT_16150</name>
</gene>
<keyword evidence="1" id="KW-0472">Membrane</keyword>
<keyword evidence="1" id="KW-1133">Transmembrane helix</keyword>
<proteinExistence type="predicted"/>
<keyword evidence="4" id="KW-1185">Reference proteome</keyword>
<feature type="transmembrane region" description="Helical" evidence="1">
    <location>
        <begin position="130"/>
        <end position="152"/>
    </location>
</feature>
<dbReference type="PANTHER" id="PTHR35043">
    <property type="entry name" value="TRANSCRIPTION FACTOR DOMAIN-CONTAINING PROTEIN"/>
    <property type="match status" value="1"/>
</dbReference>
<comment type="caution">
    <text evidence="3">The sequence shown here is derived from an EMBL/GenBank/DDBJ whole genome shotgun (WGS) entry which is preliminary data.</text>
</comment>
<reference evidence="3" key="1">
    <citation type="journal article" date="2023" name="Mol. Phylogenet. Evol.">
        <title>Genome-scale phylogeny and comparative genomics of the fungal order Sordariales.</title>
        <authorList>
            <person name="Hensen N."/>
            <person name="Bonometti L."/>
            <person name="Westerberg I."/>
            <person name="Brannstrom I.O."/>
            <person name="Guillou S."/>
            <person name="Cros-Aarteil S."/>
            <person name="Calhoun S."/>
            <person name="Haridas S."/>
            <person name="Kuo A."/>
            <person name="Mondo S."/>
            <person name="Pangilinan J."/>
            <person name="Riley R."/>
            <person name="LaButti K."/>
            <person name="Andreopoulos B."/>
            <person name="Lipzen A."/>
            <person name="Chen C."/>
            <person name="Yan M."/>
            <person name="Daum C."/>
            <person name="Ng V."/>
            <person name="Clum A."/>
            <person name="Steindorff A."/>
            <person name="Ohm R.A."/>
            <person name="Martin F."/>
            <person name="Silar P."/>
            <person name="Natvig D.O."/>
            <person name="Lalanne C."/>
            <person name="Gautier V."/>
            <person name="Ament-Velasquez S.L."/>
            <person name="Kruys A."/>
            <person name="Hutchinson M.I."/>
            <person name="Powell A.J."/>
            <person name="Barry K."/>
            <person name="Miller A.N."/>
            <person name="Grigoriev I.V."/>
            <person name="Debuchy R."/>
            <person name="Gladieux P."/>
            <person name="Hiltunen Thoren M."/>
            <person name="Johannesson H."/>
        </authorList>
    </citation>
    <scope>NUCLEOTIDE SEQUENCE</scope>
    <source>
        <strain evidence="3">CBS 141.50</strain>
    </source>
</reference>
<keyword evidence="1" id="KW-0812">Transmembrane</keyword>
<evidence type="ECO:0008006" key="5">
    <source>
        <dbReference type="Google" id="ProtNLM"/>
    </source>
</evidence>
<organism evidence="3 4">
    <name type="scientific">Dichotomopilus funicola</name>
    <dbReference type="NCBI Taxonomy" id="1934379"/>
    <lineage>
        <taxon>Eukaryota</taxon>
        <taxon>Fungi</taxon>
        <taxon>Dikarya</taxon>
        <taxon>Ascomycota</taxon>
        <taxon>Pezizomycotina</taxon>
        <taxon>Sordariomycetes</taxon>
        <taxon>Sordariomycetidae</taxon>
        <taxon>Sordariales</taxon>
        <taxon>Chaetomiaceae</taxon>
        <taxon>Dichotomopilus</taxon>
    </lineage>
</organism>
<feature type="transmembrane region" description="Helical" evidence="1">
    <location>
        <begin position="103"/>
        <end position="123"/>
    </location>
</feature>
<evidence type="ECO:0000256" key="1">
    <source>
        <dbReference type="SAM" id="Phobius"/>
    </source>
</evidence>
<protein>
    <recommendedName>
        <fullName evidence="5">Wax synthase domain-containing protein</fullName>
    </recommendedName>
</protein>
<dbReference type="GeneID" id="87815358"/>
<dbReference type="EMBL" id="MU853697">
    <property type="protein sequence ID" value="KAK4139110.1"/>
    <property type="molecule type" value="Genomic_DNA"/>
</dbReference>
<dbReference type="RefSeq" id="XP_062632481.1">
    <property type="nucleotide sequence ID" value="XM_062778745.1"/>
</dbReference>
<evidence type="ECO:0000313" key="3">
    <source>
        <dbReference type="EMBL" id="KAK4139110.1"/>
    </source>
</evidence>
<sequence>EVLTAVLIVSSLATSFWASKPQRVTEPTIITVPWTIADLLLFAGDAAREPYVDTPLDFIEKPVWDGCRRLPSLLHYGGLNRRPLPRIPNDYGLPPPTGTEATIVWVVSVVHAVIHVLCWSFPFPSQTETLLWRGSSVILLTVMAVDGLVPVLSTRPWFDFSFGMLWIWVREAKRQTFVRRWVFSVAVDTAYVLYILARLVIFVEIFAAFRSMPTDVYRDVDWISFWPHV</sequence>
<evidence type="ECO:0000256" key="2">
    <source>
        <dbReference type="SAM" id="SignalP"/>
    </source>
</evidence>
<dbReference type="AlphaFoldDB" id="A0AAN6UV10"/>